<evidence type="ECO:0000313" key="6">
    <source>
        <dbReference type="Proteomes" id="UP000549913"/>
    </source>
</evidence>
<gene>
    <name evidence="5" type="ORF">BJ984_000985</name>
</gene>
<sequence length="318" mass="34925">MDGEPSALIRTESSGTELDDARAMYQDGYNGSGFRAELSDEEFSYRYTVAGGPDMTLRSSTYLGTITGTIQPENAYIVSWLLGGRGTMDVGHDEVSLVHGVPAMFPTGKPYAFDFADYRQNLVHFDAGFLERVAAEHEGLLPGPIHFASGVLPAPDALRRWNASVDEAARLIIRGEPTPLQLAEIDRRTAVALLDAFAHEGSGMPTVLLAPRNVRLRRAVERMHASAHLPIAPFEVAEEVGLTPRGLQQAFARQLGVTPTEYLRAIRLDRVQAELQQLGPDETTVAQVAARWGFTHAGRFSRSYAARFGEYPRTTLLR</sequence>
<keyword evidence="2 5" id="KW-0238">DNA-binding</keyword>
<dbReference type="Pfam" id="PF14525">
    <property type="entry name" value="AraC_binding_2"/>
    <property type="match status" value="1"/>
</dbReference>
<keyword evidence="3" id="KW-0804">Transcription</keyword>
<dbReference type="SUPFAM" id="SSF46689">
    <property type="entry name" value="Homeodomain-like"/>
    <property type="match status" value="1"/>
</dbReference>
<dbReference type="Gene3D" id="1.10.10.60">
    <property type="entry name" value="Homeodomain-like"/>
    <property type="match status" value="1"/>
</dbReference>
<reference evidence="5 6" key="1">
    <citation type="submission" date="2020-07" db="EMBL/GenBank/DDBJ databases">
        <title>Sequencing the genomes of 1000 actinobacteria strains.</title>
        <authorList>
            <person name="Klenk H.-P."/>
        </authorList>
    </citation>
    <scope>NUCLEOTIDE SEQUENCE [LARGE SCALE GENOMIC DNA]</scope>
    <source>
        <strain evidence="5 6">DSM 26474</strain>
    </source>
</reference>
<dbReference type="InterPro" id="IPR035418">
    <property type="entry name" value="AraC-bd_2"/>
</dbReference>
<evidence type="ECO:0000256" key="2">
    <source>
        <dbReference type="ARBA" id="ARBA00023125"/>
    </source>
</evidence>
<dbReference type="PANTHER" id="PTHR46796">
    <property type="entry name" value="HTH-TYPE TRANSCRIPTIONAL ACTIVATOR RHAS-RELATED"/>
    <property type="match status" value="1"/>
</dbReference>
<dbReference type="Pfam" id="PF12833">
    <property type="entry name" value="HTH_18"/>
    <property type="match status" value="1"/>
</dbReference>
<proteinExistence type="predicted"/>
<evidence type="ECO:0000313" key="5">
    <source>
        <dbReference type="EMBL" id="NYD69827.1"/>
    </source>
</evidence>
<dbReference type="AlphaFoldDB" id="A0A852SMD4"/>
<comment type="caution">
    <text evidence="5">The sequence shown here is derived from an EMBL/GenBank/DDBJ whole genome shotgun (WGS) entry which is preliminary data.</text>
</comment>
<dbReference type="GO" id="GO:0003700">
    <property type="term" value="F:DNA-binding transcription factor activity"/>
    <property type="evidence" value="ECO:0007669"/>
    <property type="project" value="InterPro"/>
</dbReference>
<dbReference type="RefSeq" id="WP_179547082.1">
    <property type="nucleotide sequence ID" value="NZ_BSEW01000001.1"/>
</dbReference>
<dbReference type="InterPro" id="IPR050204">
    <property type="entry name" value="AraC_XylS_family_regulators"/>
</dbReference>
<dbReference type="InterPro" id="IPR018060">
    <property type="entry name" value="HTH_AraC"/>
</dbReference>
<dbReference type="SMART" id="SM00342">
    <property type="entry name" value="HTH_ARAC"/>
    <property type="match status" value="1"/>
</dbReference>
<evidence type="ECO:0000256" key="1">
    <source>
        <dbReference type="ARBA" id="ARBA00023015"/>
    </source>
</evidence>
<dbReference type="Proteomes" id="UP000549913">
    <property type="component" value="Unassembled WGS sequence"/>
</dbReference>
<dbReference type="EMBL" id="JACCBM010000001">
    <property type="protein sequence ID" value="NYD69827.1"/>
    <property type="molecule type" value="Genomic_DNA"/>
</dbReference>
<organism evidence="5 6">
    <name type="scientific">Herbiconiux flava</name>
    <dbReference type="NCBI Taxonomy" id="881268"/>
    <lineage>
        <taxon>Bacteria</taxon>
        <taxon>Bacillati</taxon>
        <taxon>Actinomycetota</taxon>
        <taxon>Actinomycetes</taxon>
        <taxon>Micrococcales</taxon>
        <taxon>Microbacteriaceae</taxon>
        <taxon>Herbiconiux</taxon>
    </lineage>
</organism>
<accession>A0A852SMD4</accession>
<protein>
    <submittedName>
        <fullName evidence="5">AraC-like DNA-binding protein</fullName>
    </submittedName>
</protein>
<dbReference type="InterPro" id="IPR009057">
    <property type="entry name" value="Homeodomain-like_sf"/>
</dbReference>
<keyword evidence="1" id="KW-0805">Transcription regulation</keyword>
<keyword evidence="6" id="KW-1185">Reference proteome</keyword>
<name>A0A852SMD4_9MICO</name>
<dbReference type="GO" id="GO:0043565">
    <property type="term" value="F:sequence-specific DNA binding"/>
    <property type="evidence" value="ECO:0007669"/>
    <property type="project" value="InterPro"/>
</dbReference>
<evidence type="ECO:0000259" key="4">
    <source>
        <dbReference type="PROSITE" id="PS01124"/>
    </source>
</evidence>
<feature type="domain" description="HTH araC/xylS-type" evidence="4">
    <location>
        <begin position="217"/>
        <end position="318"/>
    </location>
</feature>
<dbReference type="PANTHER" id="PTHR46796:SF12">
    <property type="entry name" value="HTH-TYPE DNA-BINDING TRANSCRIPTIONAL ACTIVATOR EUTR"/>
    <property type="match status" value="1"/>
</dbReference>
<evidence type="ECO:0000256" key="3">
    <source>
        <dbReference type="ARBA" id="ARBA00023163"/>
    </source>
</evidence>
<dbReference type="PROSITE" id="PS01124">
    <property type="entry name" value="HTH_ARAC_FAMILY_2"/>
    <property type="match status" value="1"/>
</dbReference>